<dbReference type="RefSeq" id="WP_077715382.1">
    <property type="nucleotide sequence ID" value="NZ_CP019698.1"/>
</dbReference>
<keyword evidence="7" id="KW-1185">Reference proteome</keyword>
<dbReference type="InterPro" id="IPR029055">
    <property type="entry name" value="Ntn_hydrolases_N"/>
</dbReference>
<feature type="domain" description="Glutamine amidotransferase type-2" evidence="5">
    <location>
        <begin position="2"/>
        <end position="80"/>
    </location>
</feature>
<dbReference type="AlphaFoldDB" id="A0A1S6J002"/>
<sequence>MCGIGGQVRFDGKTVARKILESIGNAIEHRGRDNSGYYHDKNVGLVHRRLSIIDLTPSGNQPMFTTGKKIGIVFNGEIFN</sequence>
<dbReference type="GO" id="GO:0006529">
    <property type="term" value="P:asparagine biosynthetic process"/>
    <property type="evidence" value="ECO:0007669"/>
    <property type="project" value="UniProtKB-KW"/>
</dbReference>
<comment type="pathway">
    <text evidence="1">Amino-acid biosynthesis; L-asparagine biosynthesis; L-asparagine from L-aspartate (L-Gln route): step 1/1.</text>
</comment>
<keyword evidence="3" id="KW-0028">Amino-acid biosynthesis</keyword>
<evidence type="ECO:0000313" key="7">
    <source>
        <dbReference type="Proteomes" id="UP000189464"/>
    </source>
</evidence>
<evidence type="ECO:0000256" key="3">
    <source>
        <dbReference type="ARBA" id="ARBA00022888"/>
    </source>
</evidence>
<dbReference type="InterPro" id="IPR051786">
    <property type="entry name" value="ASN_synthetase/amidase"/>
</dbReference>
<name>A0A1S6J002_9FIRM</name>
<dbReference type="SUPFAM" id="SSF56235">
    <property type="entry name" value="N-terminal nucleophile aminohydrolases (Ntn hydrolases)"/>
    <property type="match status" value="1"/>
</dbReference>
<evidence type="ECO:0000259" key="5">
    <source>
        <dbReference type="PROSITE" id="PS51278"/>
    </source>
</evidence>
<dbReference type="KEGG" id="dfg:B0537_15530"/>
<evidence type="ECO:0000256" key="4">
    <source>
        <dbReference type="ARBA" id="ARBA00048741"/>
    </source>
</evidence>
<keyword evidence="3" id="KW-0061">Asparagine biosynthesis</keyword>
<evidence type="ECO:0000256" key="2">
    <source>
        <dbReference type="ARBA" id="ARBA00012737"/>
    </source>
</evidence>
<dbReference type="Pfam" id="PF13522">
    <property type="entry name" value="GATase_6"/>
    <property type="match status" value="1"/>
</dbReference>
<evidence type="ECO:0000256" key="1">
    <source>
        <dbReference type="ARBA" id="ARBA00005187"/>
    </source>
</evidence>
<dbReference type="Proteomes" id="UP000189464">
    <property type="component" value="Chromosome"/>
</dbReference>
<accession>A0A1S6J002</accession>
<organism evidence="6 7">
    <name type="scientific">Desulforamulus ferrireducens</name>
    <dbReference type="NCBI Taxonomy" id="1833852"/>
    <lineage>
        <taxon>Bacteria</taxon>
        <taxon>Bacillati</taxon>
        <taxon>Bacillota</taxon>
        <taxon>Clostridia</taxon>
        <taxon>Eubacteriales</taxon>
        <taxon>Peptococcaceae</taxon>
        <taxon>Desulforamulus</taxon>
    </lineage>
</organism>
<comment type="catalytic activity">
    <reaction evidence="4">
        <text>L-aspartate + L-glutamine + ATP + H2O = L-asparagine + L-glutamate + AMP + diphosphate + H(+)</text>
        <dbReference type="Rhea" id="RHEA:12228"/>
        <dbReference type="ChEBI" id="CHEBI:15377"/>
        <dbReference type="ChEBI" id="CHEBI:15378"/>
        <dbReference type="ChEBI" id="CHEBI:29985"/>
        <dbReference type="ChEBI" id="CHEBI:29991"/>
        <dbReference type="ChEBI" id="CHEBI:30616"/>
        <dbReference type="ChEBI" id="CHEBI:33019"/>
        <dbReference type="ChEBI" id="CHEBI:58048"/>
        <dbReference type="ChEBI" id="CHEBI:58359"/>
        <dbReference type="ChEBI" id="CHEBI:456215"/>
        <dbReference type="EC" id="6.3.5.4"/>
    </reaction>
</comment>
<dbReference type="GO" id="GO:0004066">
    <property type="term" value="F:asparagine synthase (glutamine-hydrolyzing) activity"/>
    <property type="evidence" value="ECO:0007669"/>
    <property type="project" value="UniProtKB-EC"/>
</dbReference>
<dbReference type="PANTHER" id="PTHR43284:SF1">
    <property type="entry name" value="ASPARAGINE SYNTHETASE"/>
    <property type="match status" value="1"/>
</dbReference>
<dbReference type="EC" id="6.3.5.4" evidence="2"/>
<dbReference type="EMBL" id="CP019698">
    <property type="protein sequence ID" value="AQS60352.1"/>
    <property type="molecule type" value="Genomic_DNA"/>
</dbReference>
<gene>
    <name evidence="6" type="ORF">B0537_15530</name>
</gene>
<reference evidence="6 7" key="1">
    <citation type="journal article" date="2016" name="Int. J. Syst. Evol. Microbiol.">
        <title>Desulfotomaculum ferrireducens sp. nov., a moderately thermophilic sulfate-reducing and dissimilatory Fe(III)-reducing bacterium isolated from compost.</title>
        <authorList>
            <person name="Yang G."/>
            <person name="Guo J."/>
            <person name="Zhuang L."/>
            <person name="Yuan Y."/>
            <person name="Zhou S."/>
        </authorList>
    </citation>
    <scope>NUCLEOTIDE SEQUENCE [LARGE SCALE GENOMIC DNA]</scope>
    <source>
        <strain evidence="6 7">GSS09</strain>
    </source>
</reference>
<dbReference type="InterPro" id="IPR017932">
    <property type="entry name" value="GATase_2_dom"/>
</dbReference>
<dbReference type="OrthoDB" id="9763290at2"/>
<evidence type="ECO:0000313" key="6">
    <source>
        <dbReference type="EMBL" id="AQS60352.1"/>
    </source>
</evidence>
<dbReference type="Gene3D" id="3.60.20.10">
    <property type="entry name" value="Glutamine Phosphoribosylpyrophosphate, subunit 1, domain 1"/>
    <property type="match status" value="1"/>
</dbReference>
<dbReference type="PANTHER" id="PTHR43284">
    <property type="entry name" value="ASPARAGINE SYNTHETASE (GLUTAMINE-HYDROLYZING)"/>
    <property type="match status" value="1"/>
</dbReference>
<proteinExistence type="predicted"/>
<protein>
    <recommendedName>
        <fullName evidence="2">asparagine synthase (glutamine-hydrolyzing)</fullName>
        <ecNumber evidence="2">6.3.5.4</ecNumber>
    </recommendedName>
</protein>
<dbReference type="PROSITE" id="PS51278">
    <property type="entry name" value="GATASE_TYPE_2"/>
    <property type="match status" value="1"/>
</dbReference>
<dbReference type="STRING" id="1833852.B0537_15530"/>